<dbReference type="EMBL" id="SSSM01000001">
    <property type="protein sequence ID" value="THG32877.1"/>
    <property type="molecule type" value="Genomic_DNA"/>
</dbReference>
<name>A0A4V3WTQ0_9MICO</name>
<dbReference type="SUPFAM" id="SSF46785">
    <property type="entry name" value="Winged helix' DNA-binding domain"/>
    <property type="match status" value="1"/>
</dbReference>
<feature type="domain" description="Transcription regulator PadR N-terminal" evidence="1">
    <location>
        <begin position="7"/>
        <end position="74"/>
    </location>
</feature>
<dbReference type="Pfam" id="PF03551">
    <property type="entry name" value="PadR"/>
    <property type="match status" value="1"/>
</dbReference>
<keyword evidence="3" id="KW-1185">Reference proteome</keyword>
<protein>
    <submittedName>
        <fullName evidence="2">PadR family transcriptional regulator</fullName>
    </submittedName>
</protein>
<dbReference type="InterPro" id="IPR036390">
    <property type="entry name" value="WH_DNA-bd_sf"/>
</dbReference>
<organism evidence="2 3">
    <name type="scientific">Naasia lichenicola</name>
    <dbReference type="NCBI Taxonomy" id="2565933"/>
    <lineage>
        <taxon>Bacteria</taxon>
        <taxon>Bacillati</taxon>
        <taxon>Actinomycetota</taxon>
        <taxon>Actinomycetes</taxon>
        <taxon>Micrococcales</taxon>
        <taxon>Microbacteriaceae</taxon>
        <taxon>Naasia</taxon>
    </lineage>
</organism>
<evidence type="ECO:0000259" key="1">
    <source>
        <dbReference type="Pfam" id="PF03551"/>
    </source>
</evidence>
<dbReference type="InterPro" id="IPR036388">
    <property type="entry name" value="WH-like_DNA-bd_sf"/>
</dbReference>
<evidence type="ECO:0000313" key="2">
    <source>
        <dbReference type="EMBL" id="THG32877.1"/>
    </source>
</evidence>
<dbReference type="AlphaFoldDB" id="A0A4V3WTQ0"/>
<dbReference type="Proteomes" id="UP000309133">
    <property type="component" value="Unassembled WGS sequence"/>
</dbReference>
<dbReference type="InterPro" id="IPR005149">
    <property type="entry name" value="Tscrpt_reg_PadR_N"/>
</dbReference>
<sequence length="180" mass="18917">MSVRGGLLAVLTLGPAYGQQLHGELLDRAAHRRAINVGQIYATLDRLLTSGHVERAGETDDGLPLYALTAAGLVEAEGWMAGFDELEADWIEMLDRVLIASSIDGAGVGLIDRYAELWTMSAAGGVQASGSARFADAAATELAGAALRWLDGIRPAAASGDLAHGLREDRPRRGRRPASA</sequence>
<proteinExistence type="predicted"/>
<dbReference type="Gene3D" id="1.10.10.10">
    <property type="entry name" value="Winged helix-like DNA-binding domain superfamily/Winged helix DNA-binding domain"/>
    <property type="match status" value="1"/>
</dbReference>
<accession>A0A4V3WTQ0</accession>
<evidence type="ECO:0000313" key="3">
    <source>
        <dbReference type="Proteomes" id="UP000309133"/>
    </source>
</evidence>
<reference evidence="2 3" key="1">
    <citation type="submission" date="2019-04" db="EMBL/GenBank/DDBJ databases">
        <authorList>
            <person name="Jiang L."/>
        </authorList>
    </citation>
    <scope>NUCLEOTIDE SEQUENCE [LARGE SCALE GENOMIC DNA]</scope>
    <source>
        <strain evidence="2 3">YIM 131853</strain>
    </source>
</reference>
<comment type="caution">
    <text evidence="2">The sequence shown here is derived from an EMBL/GenBank/DDBJ whole genome shotgun (WGS) entry which is preliminary data.</text>
</comment>
<gene>
    <name evidence="2" type="ORF">E6C64_00405</name>
</gene>